<feature type="compositionally biased region" description="Basic and acidic residues" evidence="1">
    <location>
        <begin position="390"/>
        <end position="406"/>
    </location>
</feature>
<dbReference type="GO" id="GO:0004791">
    <property type="term" value="F:thioredoxin-disulfide reductase (NADPH) activity"/>
    <property type="evidence" value="ECO:0007669"/>
    <property type="project" value="TreeGrafter"/>
</dbReference>
<dbReference type="SUPFAM" id="SSF52833">
    <property type="entry name" value="Thioredoxin-like"/>
    <property type="match status" value="1"/>
</dbReference>
<evidence type="ECO:0000313" key="3">
    <source>
        <dbReference type="Proteomes" id="UP000887569"/>
    </source>
</evidence>
<protein>
    <submittedName>
        <fullName evidence="4">Thioredoxin-like fold domain-containing protein</fullName>
    </submittedName>
</protein>
<feature type="region of interest" description="Disordered" evidence="1">
    <location>
        <begin position="550"/>
        <end position="573"/>
    </location>
</feature>
<dbReference type="AlphaFoldDB" id="A0A914ZP21"/>
<dbReference type="Proteomes" id="UP000887569">
    <property type="component" value="Unplaced"/>
</dbReference>
<feature type="domain" description="Thioredoxin-like fold" evidence="2">
    <location>
        <begin position="229"/>
        <end position="319"/>
    </location>
</feature>
<dbReference type="InterPro" id="IPR012336">
    <property type="entry name" value="Thioredoxin-like_fold"/>
</dbReference>
<feature type="compositionally biased region" description="Low complexity" evidence="1">
    <location>
        <begin position="423"/>
        <end position="435"/>
    </location>
</feature>
<evidence type="ECO:0000259" key="2">
    <source>
        <dbReference type="Pfam" id="PF13905"/>
    </source>
</evidence>
<dbReference type="GO" id="GO:0005634">
    <property type="term" value="C:nucleus"/>
    <property type="evidence" value="ECO:0007669"/>
    <property type="project" value="TreeGrafter"/>
</dbReference>
<dbReference type="GO" id="GO:0030178">
    <property type="term" value="P:negative regulation of Wnt signaling pathway"/>
    <property type="evidence" value="ECO:0007669"/>
    <property type="project" value="TreeGrafter"/>
</dbReference>
<dbReference type="PANTHER" id="PTHR46472">
    <property type="entry name" value="NUCLEOREDOXIN"/>
    <property type="match status" value="1"/>
</dbReference>
<sequence length="573" mass="63348">MSFEDLYESCFKNAVVIRINVSKPPNKGRNDENELTTLDHVLMSSRYVLFYLISSSSGRASELVAPLRQMLQSRSDTSSDSVKNSPARIRRFFGVGRKSKKKKVIEQKEAAVVVLDVDSRDDNLPQTAIGEVGWHVLAPLSSMAKSRLLRALRYHSTPSLIVIESISRQVVTTDGRRLIHDDPNGNNFPWWNPSSEQLFQGNVLRNIRDEDGTKKMTSIDFKSLTPTVKGIYFGANWCPPCRAFTKQLISCYENLKAAGVPFEIFFCSSDRSQESFEQHFSTMPWLAFPFDHDKLTLFTRLYNVNGIPAFLILDEENNIITRHGRNAMLSDPSGKLFPWGPQPMYELNEYTLCRLRDEPSLVLFTEGSPDDVAFSIEVLRPSAEALFAERSESFKRSPSKDLKESESQDENGNGTDSSNLTHSTNSVNSSASSDVSIPPWADPLQIFYTGEDPLCDLVLEGLGLSDAELPMIAIVDVIGGRMCVCEKPDVSAEIVAEFVAEYKSGKVHMTPLPSSCQSSGMPSQVGGIPIRMIHQALGIGNSPSQNSISTEAISISSPPPSTTTENAATPVVI</sequence>
<dbReference type="Pfam" id="PF13905">
    <property type="entry name" value="Thioredoxin_8"/>
    <property type="match status" value="1"/>
</dbReference>
<dbReference type="WBParaSite" id="PgB10_g058_t01">
    <property type="protein sequence ID" value="PgB10_g058_t01"/>
    <property type="gene ID" value="PgB10_g058"/>
</dbReference>
<reference evidence="4" key="1">
    <citation type="submission" date="2022-11" db="UniProtKB">
        <authorList>
            <consortium name="WormBaseParasite"/>
        </authorList>
    </citation>
    <scope>IDENTIFICATION</scope>
</reference>
<feature type="region of interest" description="Disordered" evidence="1">
    <location>
        <begin position="390"/>
        <end position="435"/>
    </location>
</feature>
<dbReference type="Gene3D" id="3.40.30.10">
    <property type="entry name" value="Glutaredoxin"/>
    <property type="match status" value="2"/>
</dbReference>
<evidence type="ECO:0000313" key="4">
    <source>
        <dbReference type="WBParaSite" id="PgB10_g058_t01"/>
    </source>
</evidence>
<dbReference type="InterPro" id="IPR036249">
    <property type="entry name" value="Thioredoxin-like_sf"/>
</dbReference>
<evidence type="ECO:0000256" key="1">
    <source>
        <dbReference type="SAM" id="MobiDB-lite"/>
    </source>
</evidence>
<organism evidence="3 4">
    <name type="scientific">Parascaris univalens</name>
    <name type="common">Nematode worm</name>
    <dbReference type="NCBI Taxonomy" id="6257"/>
    <lineage>
        <taxon>Eukaryota</taxon>
        <taxon>Metazoa</taxon>
        <taxon>Ecdysozoa</taxon>
        <taxon>Nematoda</taxon>
        <taxon>Chromadorea</taxon>
        <taxon>Rhabditida</taxon>
        <taxon>Spirurina</taxon>
        <taxon>Ascaridomorpha</taxon>
        <taxon>Ascaridoidea</taxon>
        <taxon>Ascarididae</taxon>
        <taxon>Parascaris</taxon>
    </lineage>
</organism>
<dbReference type="GO" id="GO:0031397">
    <property type="term" value="P:negative regulation of protein ubiquitination"/>
    <property type="evidence" value="ECO:0007669"/>
    <property type="project" value="TreeGrafter"/>
</dbReference>
<proteinExistence type="predicted"/>
<feature type="compositionally biased region" description="Polar residues" evidence="1">
    <location>
        <begin position="410"/>
        <end position="422"/>
    </location>
</feature>
<name>A0A914ZP21_PARUN</name>
<dbReference type="PANTHER" id="PTHR46472:SF1">
    <property type="entry name" value="NUCLEOREDOXIN"/>
    <property type="match status" value="1"/>
</dbReference>
<keyword evidence="3" id="KW-1185">Reference proteome</keyword>
<accession>A0A914ZP21</accession>